<sequence>MGDFGFTGTYFLLIGVLSVLEPGESKSKSSLLAFALLLAPLLLTVLAKSAPAVTLYNFVLGGAAAWTVYKALPLRRTAKDRWLLGGILVLAATDIVFMTSVVLLRDSMTATTAPLYPIALSLIAHGILKREEITHA</sequence>
<keyword evidence="1" id="KW-0472">Membrane</keyword>
<feature type="transmembrane region" description="Helical" evidence="1">
    <location>
        <begin position="6"/>
        <end position="23"/>
    </location>
</feature>
<gene>
    <name evidence="2" type="ORF">SDC9_124260</name>
</gene>
<feature type="transmembrane region" description="Helical" evidence="1">
    <location>
        <begin position="84"/>
        <end position="104"/>
    </location>
</feature>
<name>A0A645CJX3_9ZZZZ</name>
<keyword evidence="1" id="KW-1133">Transmembrane helix</keyword>
<evidence type="ECO:0008006" key="3">
    <source>
        <dbReference type="Google" id="ProtNLM"/>
    </source>
</evidence>
<evidence type="ECO:0000256" key="1">
    <source>
        <dbReference type="SAM" id="Phobius"/>
    </source>
</evidence>
<feature type="transmembrane region" description="Helical" evidence="1">
    <location>
        <begin position="110"/>
        <end position="128"/>
    </location>
</feature>
<feature type="transmembrane region" description="Helical" evidence="1">
    <location>
        <begin position="30"/>
        <end position="47"/>
    </location>
</feature>
<dbReference type="EMBL" id="VSSQ01027825">
    <property type="protein sequence ID" value="MPM77260.1"/>
    <property type="molecule type" value="Genomic_DNA"/>
</dbReference>
<feature type="transmembrane region" description="Helical" evidence="1">
    <location>
        <begin position="53"/>
        <end position="72"/>
    </location>
</feature>
<comment type="caution">
    <text evidence="2">The sequence shown here is derived from an EMBL/GenBank/DDBJ whole genome shotgun (WGS) entry which is preliminary data.</text>
</comment>
<accession>A0A645CJX3</accession>
<dbReference type="AlphaFoldDB" id="A0A645CJX3"/>
<evidence type="ECO:0000313" key="2">
    <source>
        <dbReference type="EMBL" id="MPM77260.1"/>
    </source>
</evidence>
<reference evidence="2" key="1">
    <citation type="submission" date="2019-08" db="EMBL/GenBank/DDBJ databases">
        <authorList>
            <person name="Kucharzyk K."/>
            <person name="Murdoch R.W."/>
            <person name="Higgins S."/>
            <person name="Loffler F."/>
        </authorList>
    </citation>
    <scope>NUCLEOTIDE SEQUENCE</scope>
</reference>
<proteinExistence type="predicted"/>
<organism evidence="2">
    <name type="scientific">bioreactor metagenome</name>
    <dbReference type="NCBI Taxonomy" id="1076179"/>
    <lineage>
        <taxon>unclassified sequences</taxon>
        <taxon>metagenomes</taxon>
        <taxon>ecological metagenomes</taxon>
    </lineage>
</organism>
<protein>
    <recommendedName>
        <fullName evidence="3">YhhN-like protein</fullName>
    </recommendedName>
</protein>
<keyword evidence="1" id="KW-0812">Transmembrane</keyword>